<evidence type="ECO:0000259" key="9">
    <source>
        <dbReference type="PROSITE" id="PS51085"/>
    </source>
</evidence>
<keyword evidence="6" id="KW-0408">Iron</keyword>
<dbReference type="Pfam" id="PF00111">
    <property type="entry name" value="Fer2"/>
    <property type="match status" value="1"/>
</dbReference>
<dbReference type="PROSITE" id="PS00197">
    <property type="entry name" value="2FE2S_FER_1"/>
    <property type="match status" value="1"/>
</dbReference>
<sequence length="106" mass="11748">MKYSISVLGEDERFSCNADQHLLQGMQAYRIGMPMLRLIPVGCRGGGCGVCRVRIVSGDYEASKMSRKHVTEQEQAEGIALACRVYPSSDLEIELAPRVQVEKNSE</sequence>
<gene>
    <name evidence="10" type="ORF">F0M18_01770</name>
</gene>
<keyword evidence="3" id="KW-0001">2Fe-2S</keyword>
<dbReference type="GO" id="GO:0051537">
    <property type="term" value="F:2 iron, 2 sulfur cluster binding"/>
    <property type="evidence" value="ECO:0007669"/>
    <property type="project" value="UniProtKB-KW"/>
</dbReference>
<feature type="domain" description="2Fe-2S ferredoxin-type" evidence="9">
    <location>
        <begin position="3"/>
        <end position="99"/>
    </location>
</feature>
<evidence type="ECO:0000256" key="8">
    <source>
        <dbReference type="ARBA" id="ARBA00034078"/>
    </source>
</evidence>
<keyword evidence="5" id="KW-0249">Electron transport</keyword>
<dbReference type="PROSITE" id="PS51085">
    <property type="entry name" value="2FE2S_FER_2"/>
    <property type="match status" value="1"/>
</dbReference>
<evidence type="ECO:0000256" key="5">
    <source>
        <dbReference type="ARBA" id="ARBA00022982"/>
    </source>
</evidence>
<evidence type="ECO:0000256" key="2">
    <source>
        <dbReference type="ARBA" id="ARBA00022448"/>
    </source>
</evidence>
<comment type="caution">
    <text evidence="10">The sequence shown here is derived from an EMBL/GenBank/DDBJ whole genome shotgun (WGS) entry which is preliminary data.</text>
</comment>
<comment type="similarity">
    <text evidence="1">Belongs to the 2Fe2S plant-type ferredoxin family.</text>
</comment>
<dbReference type="AlphaFoldDB" id="A0A5B0X7I3"/>
<dbReference type="RefSeq" id="WP_149609658.1">
    <property type="nucleotide sequence ID" value="NZ_VTUX01000001.1"/>
</dbReference>
<dbReference type="Gene3D" id="3.10.20.30">
    <property type="match status" value="1"/>
</dbReference>
<dbReference type="GO" id="GO:0046872">
    <property type="term" value="F:metal ion binding"/>
    <property type="evidence" value="ECO:0007669"/>
    <property type="project" value="UniProtKB-KW"/>
</dbReference>
<evidence type="ECO:0000313" key="11">
    <source>
        <dbReference type="Proteomes" id="UP000323708"/>
    </source>
</evidence>
<organism evidence="10 11">
    <name type="scientific">Pseudohalioglobus sediminis</name>
    <dbReference type="NCBI Taxonomy" id="2606449"/>
    <lineage>
        <taxon>Bacteria</taxon>
        <taxon>Pseudomonadati</taxon>
        <taxon>Pseudomonadota</taxon>
        <taxon>Gammaproteobacteria</taxon>
        <taxon>Cellvibrionales</taxon>
        <taxon>Halieaceae</taxon>
        <taxon>Pseudohalioglobus</taxon>
    </lineage>
</organism>
<dbReference type="EMBL" id="VTUX01000001">
    <property type="protein sequence ID" value="KAA1194189.1"/>
    <property type="molecule type" value="Genomic_DNA"/>
</dbReference>
<dbReference type="PANTHER" id="PTHR43112">
    <property type="entry name" value="FERREDOXIN"/>
    <property type="match status" value="1"/>
</dbReference>
<comment type="cofactor">
    <cofactor evidence="8">
        <name>[2Fe-2S] cluster</name>
        <dbReference type="ChEBI" id="CHEBI:190135"/>
    </cofactor>
</comment>
<dbReference type="InterPro" id="IPR036010">
    <property type="entry name" value="2Fe-2S_ferredoxin-like_sf"/>
</dbReference>
<dbReference type="Proteomes" id="UP000323708">
    <property type="component" value="Unassembled WGS sequence"/>
</dbReference>
<proteinExistence type="inferred from homology"/>
<evidence type="ECO:0000313" key="10">
    <source>
        <dbReference type="EMBL" id="KAA1194189.1"/>
    </source>
</evidence>
<dbReference type="SUPFAM" id="SSF54292">
    <property type="entry name" value="2Fe-2S ferredoxin-like"/>
    <property type="match status" value="1"/>
</dbReference>
<keyword evidence="7" id="KW-0411">Iron-sulfur</keyword>
<evidence type="ECO:0000256" key="1">
    <source>
        <dbReference type="ARBA" id="ARBA00007874"/>
    </source>
</evidence>
<dbReference type="InterPro" id="IPR001041">
    <property type="entry name" value="2Fe-2S_ferredoxin-type"/>
</dbReference>
<dbReference type="CDD" id="cd00207">
    <property type="entry name" value="fer2"/>
    <property type="match status" value="1"/>
</dbReference>
<keyword evidence="2" id="KW-0813">Transport</keyword>
<dbReference type="PANTHER" id="PTHR43112:SF3">
    <property type="entry name" value="FERREDOXIN-2, CHLOROPLASTIC"/>
    <property type="match status" value="1"/>
</dbReference>
<dbReference type="InterPro" id="IPR012675">
    <property type="entry name" value="Beta-grasp_dom_sf"/>
</dbReference>
<keyword evidence="4" id="KW-0479">Metal-binding</keyword>
<evidence type="ECO:0000256" key="6">
    <source>
        <dbReference type="ARBA" id="ARBA00023004"/>
    </source>
</evidence>
<protein>
    <submittedName>
        <fullName evidence="10">2Fe-2S iron-sulfur cluster binding domain-containing protein</fullName>
    </submittedName>
</protein>
<name>A0A5B0X7I3_9GAMM</name>
<evidence type="ECO:0000256" key="7">
    <source>
        <dbReference type="ARBA" id="ARBA00023014"/>
    </source>
</evidence>
<dbReference type="InterPro" id="IPR006058">
    <property type="entry name" value="2Fe2S_fd_BS"/>
</dbReference>
<reference evidence="10 11" key="1">
    <citation type="submission" date="2019-09" db="EMBL/GenBank/DDBJ databases">
        <authorList>
            <person name="Chen X.-Y."/>
        </authorList>
    </citation>
    <scope>NUCLEOTIDE SEQUENCE [LARGE SCALE GENOMIC DNA]</scope>
    <source>
        <strain evidence="10 11">NY5</strain>
    </source>
</reference>
<evidence type="ECO:0000256" key="4">
    <source>
        <dbReference type="ARBA" id="ARBA00022723"/>
    </source>
</evidence>
<evidence type="ECO:0000256" key="3">
    <source>
        <dbReference type="ARBA" id="ARBA00022714"/>
    </source>
</evidence>
<keyword evidence="11" id="KW-1185">Reference proteome</keyword>
<accession>A0A5B0X7I3</accession>